<feature type="chain" id="PRO_5007300465" evidence="1">
    <location>
        <begin position="27"/>
        <end position="232"/>
    </location>
</feature>
<dbReference type="EMBL" id="ANNX02000047">
    <property type="protein sequence ID" value="KYC36807.1"/>
    <property type="molecule type" value="Genomic_DNA"/>
</dbReference>
<organism evidence="2 3">
    <name type="scientific">Scytonema hofmannii PCC 7110</name>
    <dbReference type="NCBI Taxonomy" id="128403"/>
    <lineage>
        <taxon>Bacteria</taxon>
        <taxon>Bacillati</taxon>
        <taxon>Cyanobacteriota</taxon>
        <taxon>Cyanophyceae</taxon>
        <taxon>Nostocales</taxon>
        <taxon>Scytonemataceae</taxon>
        <taxon>Scytonema</taxon>
    </lineage>
</organism>
<keyword evidence="1" id="KW-0732">Signal</keyword>
<evidence type="ECO:0000256" key="1">
    <source>
        <dbReference type="SAM" id="SignalP"/>
    </source>
</evidence>
<keyword evidence="3" id="KW-1185">Reference proteome</keyword>
<gene>
    <name evidence="2" type="ORF">WA1_44885</name>
</gene>
<comment type="caution">
    <text evidence="2">The sequence shown here is derived from an EMBL/GenBank/DDBJ whole genome shotgun (WGS) entry which is preliminary data.</text>
</comment>
<accession>A0A139WWJ6</accession>
<reference evidence="2 3" key="1">
    <citation type="journal article" date="2013" name="Genome Biol. Evol.">
        <title>Genomes of Stigonematalean cyanobacteria (subsection V) and the evolution of oxygenic photosynthesis from prokaryotes to plastids.</title>
        <authorList>
            <person name="Dagan T."/>
            <person name="Roettger M."/>
            <person name="Stucken K."/>
            <person name="Landan G."/>
            <person name="Koch R."/>
            <person name="Major P."/>
            <person name="Gould S.B."/>
            <person name="Goremykin V.V."/>
            <person name="Rippka R."/>
            <person name="Tandeau de Marsac N."/>
            <person name="Gugger M."/>
            <person name="Lockhart P.J."/>
            <person name="Allen J.F."/>
            <person name="Brune I."/>
            <person name="Maus I."/>
            <person name="Puhler A."/>
            <person name="Martin W.F."/>
        </authorList>
    </citation>
    <scope>NUCLEOTIDE SEQUENCE [LARGE SCALE GENOMIC DNA]</scope>
    <source>
        <strain evidence="2 3">PCC 7110</strain>
    </source>
</reference>
<dbReference type="STRING" id="128403.WA1_44885"/>
<evidence type="ECO:0000313" key="3">
    <source>
        <dbReference type="Proteomes" id="UP000076925"/>
    </source>
</evidence>
<feature type="signal peptide" evidence="1">
    <location>
        <begin position="1"/>
        <end position="26"/>
    </location>
</feature>
<protein>
    <submittedName>
        <fullName evidence="2">Uncharacterized protein</fullName>
    </submittedName>
</protein>
<dbReference type="Proteomes" id="UP000076925">
    <property type="component" value="Unassembled WGS sequence"/>
</dbReference>
<dbReference type="AlphaFoldDB" id="A0A139WWJ6"/>
<sequence length="232" mass="26524">MKTDIFKWVVICALCAFLTTSLPAFGQVKSTQNSFTNEALKIPTAKAFPNFPLVYFGSGRFKEVGNPQNQLVSTYEFDIKQGVNRELAYYIDKEILIYNVYDLDPSDGKDPDKEYFIQKDPNTGVTTCTLNPLPLPNVFSRDWWLANNMVYKGTTTINGFAVDCWTGVIPGTEIPSRFCNRADKYPEFAPILKKIGTFEFYDHYGESREDFRYPTDFFKVPELCDANSQQHS</sequence>
<dbReference type="OrthoDB" id="508300at2"/>
<proteinExistence type="predicted"/>
<evidence type="ECO:0000313" key="2">
    <source>
        <dbReference type="EMBL" id="KYC36807.1"/>
    </source>
</evidence>
<name>A0A139WWJ6_9CYAN</name>
<dbReference type="RefSeq" id="WP_066613275.1">
    <property type="nucleotide sequence ID" value="NZ_KQ976354.1"/>
</dbReference>